<evidence type="ECO:0000313" key="7">
    <source>
        <dbReference type="Proteomes" id="UP000198817"/>
    </source>
</evidence>
<dbReference type="Proteomes" id="UP000198817">
    <property type="component" value="Unassembled WGS sequence"/>
</dbReference>
<dbReference type="CDD" id="cd05466">
    <property type="entry name" value="PBP2_LTTR_substrate"/>
    <property type="match status" value="1"/>
</dbReference>
<keyword evidence="3 6" id="KW-0238">DNA-binding</keyword>
<dbReference type="PANTHER" id="PTHR30126:SF40">
    <property type="entry name" value="HTH-TYPE TRANSCRIPTIONAL REGULATOR GLTR"/>
    <property type="match status" value="1"/>
</dbReference>
<evidence type="ECO:0000256" key="2">
    <source>
        <dbReference type="ARBA" id="ARBA00023015"/>
    </source>
</evidence>
<dbReference type="RefSeq" id="WP_090470399.1">
    <property type="nucleotide sequence ID" value="NZ_FOWF01000004.1"/>
</dbReference>
<dbReference type="Pfam" id="PF00126">
    <property type="entry name" value="HTH_1"/>
    <property type="match status" value="1"/>
</dbReference>
<gene>
    <name evidence="6" type="ORF">SAMN05216508_104112</name>
</gene>
<dbReference type="GO" id="GO:0003700">
    <property type="term" value="F:DNA-binding transcription factor activity"/>
    <property type="evidence" value="ECO:0007669"/>
    <property type="project" value="InterPro"/>
</dbReference>
<dbReference type="PROSITE" id="PS50931">
    <property type="entry name" value="HTH_LYSR"/>
    <property type="match status" value="1"/>
</dbReference>
<dbReference type="OrthoDB" id="9803735at2"/>
<dbReference type="EMBL" id="FPBT01000004">
    <property type="protein sequence ID" value="SFU42606.1"/>
    <property type="molecule type" value="Genomic_DNA"/>
</dbReference>
<dbReference type="Gene3D" id="3.40.190.290">
    <property type="match status" value="1"/>
</dbReference>
<reference evidence="6 7" key="1">
    <citation type="submission" date="2016-10" db="EMBL/GenBank/DDBJ databases">
        <authorList>
            <person name="de Groot N.N."/>
        </authorList>
    </citation>
    <scope>NUCLEOTIDE SEQUENCE [LARGE SCALE GENOMIC DNA]</scope>
    <source>
        <strain evidence="6 7">KHGC13</strain>
    </source>
</reference>
<evidence type="ECO:0000259" key="5">
    <source>
        <dbReference type="PROSITE" id="PS50931"/>
    </source>
</evidence>
<dbReference type="STRING" id="155865.SAMN05216515_10419"/>
<dbReference type="InterPro" id="IPR036388">
    <property type="entry name" value="WH-like_DNA-bd_sf"/>
</dbReference>
<keyword evidence="2" id="KW-0805">Transcription regulation</keyword>
<dbReference type="SUPFAM" id="SSF46785">
    <property type="entry name" value="Winged helix' DNA-binding domain"/>
    <property type="match status" value="1"/>
</dbReference>
<dbReference type="AlphaFoldDB" id="A0A1I7G2V7"/>
<dbReference type="InterPro" id="IPR005119">
    <property type="entry name" value="LysR_subst-bd"/>
</dbReference>
<dbReference type="PRINTS" id="PR00039">
    <property type="entry name" value="HTHLYSR"/>
</dbReference>
<dbReference type="InterPro" id="IPR000847">
    <property type="entry name" value="LysR_HTH_N"/>
</dbReference>
<evidence type="ECO:0000313" key="6">
    <source>
        <dbReference type="EMBL" id="SFU42606.1"/>
    </source>
</evidence>
<dbReference type="SUPFAM" id="SSF53850">
    <property type="entry name" value="Periplasmic binding protein-like II"/>
    <property type="match status" value="1"/>
</dbReference>
<keyword evidence="7" id="KW-1185">Reference proteome</keyword>
<evidence type="ECO:0000256" key="1">
    <source>
        <dbReference type="ARBA" id="ARBA00009437"/>
    </source>
</evidence>
<dbReference type="Pfam" id="PF03466">
    <property type="entry name" value="LysR_substrate"/>
    <property type="match status" value="1"/>
</dbReference>
<organism evidence="6 7">
    <name type="scientific">Eubacterium pyruvativorans</name>
    <dbReference type="NCBI Taxonomy" id="155865"/>
    <lineage>
        <taxon>Bacteria</taxon>
        <taxon>Bacillati</taxon>
        <taxon>Bacillota</taxon>
        <taxon>Clostridia</taxon>
        <taxon>Eubacteriales</taxon>
        <taxon>Eubacteriaceae</taxon>
        <taxon>Eubacterium</taxon>
    </lineage>
</organism>
<evidence type="ECO:0000256" key="3">
    <source>
        <dbReference type="ARBA" id="ARBA00023125"/>
    </source>
</evidence>
<dbReference type="Gene3D" id="1.10.10.10">
    <property type="entry name" value="Winged helix-like DNA-binding domain superfamily/Winged helix DNA-binding domain"/>
    <property type="match status" value="1"/>
</dbReference>
<keyword evidence="4" id="KW-0804">Transcription</keyword>
<sequence>MNNSDIQTFLTLVNTKNITRTAQTLFISQPTVSRRLKQLETELGYTLMIRDKGGKQITLTPAGEAFVPLAEQLTNLWNRMRQIGDGGWKSSLAVGCTDTFNAAILLPFYVSLWTERRNNLSLKIATHYSHHLYEMLEIQEINLGFAFHYLDFKNITAEPLLNEAMFLVQPDAPDTLRREIIHTDELDPDNEIFVSWETQYEIWHNQWILRDHQPGLTVDTYLLLRELLQVNHSWAIAPFSVVRQLQKDTRIYVSRIKNDVLPPRRMTYLLRNKNESATISRVTNLFIRHLREFLQIQYDDVPESVHIYEP</sequence>
<feature type="domain" description="HTH lysR-type" evidence="5">
    <location>
        <begin position="1"/>
        <end position="58"/>
    </location>
</feature>
<dbReference type="InterPro" id="IPR036390">
    <property type="entry name" value="WH_DNA-bd_sf"/>
</dbReference>
<dbReference type="PANTHER" id="PTHR30126">
    <property type="entry name" value="HTH-TYPE TRANSCRIPTIONAL REGULATOR"/>
    <property type="match status" value="1"/>
</dbReference>
<accession>A0A1I7G2V7</accession>
<comment type="similarity">
    <text evidence="1">Belongs to the LysR transcriptional regulatory family.</text>
</comment>
<protein>
    <submittedName>
        <fullName evidence="6">DNA-binding transcriptional regulator, LysR family</fullName>
    </submittedName>
</protein>
<dbReference type="GO" id="GO:0000976">
    <property type="term" value="F:transcription cis-regulatory region binding"/>
    <property type="evidence" value="ECO:0007669"/>
    <property type="project" value="TreeGrafter"/>
</dbReference>
<proteinExistence type="inferred from homology"/>
<name>A0A1I7G2V7_9FIRM</name>
<evidence type="ECO:0000256" key="4">
    <source>
        <dbReference type="ARBA" id="ARBA00023163"/>
    </source>
</evidence>